<dbReference type="RefSeq" id="WP_380230446.1">
    <property type="nucleotide sequence ID" value="NZ_JBHSVH010000002.1"/>
</dbReference>
<reference evidence="2" key="1">
    <citation type="journal article" date="2019" name="Int. J. Syst. Evol. Microbiol.">
        <title>The Global Catalogue of Microorganisms (GCM) 10K type strain sequencing project: providing services to taxonomists for standard genome sequencing and annotation.</title>
        <authorList>
            <consortium name="The Broad Institute Genomics Platform"/>
            <consortium name="The Broad Institute Genome Sequencing Center for Infectious Disease"/>
            <person name="Wu L."/>
            <person name="Ma J."/>
        </authorList>
    </citation>
    <scope>NUCLEOTIDE SEQUENCE [LARGE SCALE GENOMIC DNA]</scope>
    <source>
        <strain evidence="2">CGMCC 1.12859</strain>
    </source>
</reference>
<evidence type="ECO:0000313" key="1">
    <source>
        <dbReference type="EMBL" id="MFC7178743.1"/>
    </source>
</evidence>
<protein>
    <submittedName>
        <fullName evidence="1">Uncharacterized protein</fullName>
    </submittedName>
</protein>
<evidence type="ECO:0000313" key="2">
    <source>
        <dbReference type="Proteomes" id="UP001596435"/>
    </source>
</evidence>
<sequence length="174" mass="18601">MGRPAFVSSRRWILLGGLAALAGGAGVYAATADEFVPDRERVRSDVEPLQRRFLAIGRLSGPHWLGYNPNDSGRELLPDQDPQTRVVGFAHLPPGAVKAIVRTPGYGFAGVAAPLPPAPLAKFLPMDAAWVAGTDYNAHITGSHYSGEFRFAAEADCVYFDTINPTIVDGSQPL</sequence>
<dbReference type="Proteomes" id="UP001596435">
    <property type="component" value="Unassembled WGS sequence"/>
</dbReference>
<name>A0ABW2FNE4_9ACTN</name>
<dbReference type="EMBL" id="JBHTAJ010000005">
    <property type="protein sequence ID" value="MFC7178743.1"/>
    <property type="molecule type" value="Genomic_DNA"/>
</dbReference>
<organism evidence="1 2">
    <name type="scientific">Kitasatospora paranensis</name>
    <dbReference type="NCBI Taxonomy" id="258053"/>
    <lineage>
        <taxon>Bacteria</taxon>
        <taxon>Bacillati</taxon>
        <taxon>Actinomycetota</taxon>
        <taxon>Actinomycetes</taxon>
        <taxon>Kitasatosporales</taxon>
        <taxon>Streptomycetaceae</taxon>
        <taxon>Kitasatospora</taxon>
    </lineage>
</organism>
<accession>A0ABW2FNE4</accession>
<gene>
    <name evidence="1" type="ORF">ACFQMG_04080</name>
</gene>
<proteinExistence type="predicted"/>
<comment type="caution">
    <text evidence="1">The sequence shown here is derived from an EMBL/GenBank/DDBJ whole genome shotgun (WGS) entry which is preliminary data.</text>
</comment>
<keyword evidence="2" id="KW-1185">Reference proteome</keyword>